<accession>A0ABY8UQB5</accession>
<dbReference type="InterPro" id="IPR035976">
    <property type="entry name" value="Sushi/SCR/CCP_sf"/>
</dbReference>
<keyword evidence="2" id="KW-0812">Transmembrane</keyword>
<dbReference type="InterPro" id="IPR036875">
    <property type="entry name" value="Znf_CCHC_sf"/>
</dbReference>
<evidence type="ECO:0000256" key="1">
    <source>
        <dbReference type="ARBA" id="ARBA00023157"/>
    </source>
</evidence>
<dbReference type="Proteomes" id="UP001244341">
    <property type="component" value="Chromosome 17b"/>
</dbReference>
<gene>
    <name evidence="4" type="ORF">OEZ85_013453</name>
</gene>
<feature type="domain" description="CCHC-type" evidence="3">
    <location>
        <begin position="214"/>
        <end position="230"/>
    </location>
</feature>
<organism evidence="4 5">
    <name type="scientific">Tetradesmus obliquus</name>
    <name type="common">Green alga</name>
    <name type="synonym">Acutodesmus obliquus</name>
    <dbReference type="NCBI Taxonomy" id="3088"/>
    <lineage>
        <taxon>Eukaryota</taxon>
        <taxon>Viridiplantae</taxon>
        <taxon>Chlorophyta</taxon>
        <taxon>core chlorophytes</taxon>
        <taxon>Chlorophyceae</taxon>
        <taxon>CS clade</taxon>
        <taxon>Sphaeropleales</taxon>
        <taxon>Scenedesmaceae</taxon>
        <taxon>Tetradesmus</taxon>
    </lineage>
</organism>
<evidence type="ECO:0000313" key="4">
    <source>
        <dbReference type="EMBL" id="WIA23767.1"/>
    </source>
</evidence>
<dbReference type="SUPFAM" id="SSF57535">
    <property type="entry name" value="Complement control module/SCR domain"/>
    <property type="match status" value="1"/>
</dbReference>
<keyword evidence="1" id="KW-1015">Disulfide bond</keyword>
<feature type="transmembrane region" description="Helical" evidence="2">
    <location>
        <begin position="594"/>
        <end position="613"/>
    </location>
</feature>
<proteinExistence type="predicted"/>
<evidence type="ECO:0000256" key="2">
    <source>
        <dbReference type="SAM" id="Phobius"/>
    </source>
</evidence>
<evidence type="ECO:0000259" key="3">
    <source>
        <dbReference type="SMART" id="SM00343"/>
    </source>
</evidence>
<dbReference type="InterPro" id="IPR001878">
    <property type="entry name" value="Znf_CCHC"/>
</dbReference>
<keyword evidence="5" id="KW-1185">Reference proteome</keyword>
<dbReference type="EMBL" id="CP126224">
    <property type="protein sequence ID" value="WIA23767.1"/>
    <property type="molecule type" value="Genomic_DNA"/>
</dbReference>
<feature type="domain" description="CCHC-type" evidence="3">
    <location>
        <begin position="236"/>
        <end position="252"/>
    </location>
</feature>
<sequence length="615" mass="66104">MGDATTETSPAIPYFSSGRSYAKLTDNNFEEWSMNINADLTSKGLHWESSGVSTRSSSSTADKDRRAYAEIVLTCTQRFQRLIKDCKTGQGAMAKLEAQHKPTCKANLVPLQQALYNLKKLHSESVTAYADRAEGMHDQYLAAGGKMDDAQLALLFQSGLPDTPMFNGVTTAMTVSGKTFSLQEMVNHLLPIELKVSQTDNQAFGAFTKSFGGKCHSCGKPGHKACTCQSPGDKPFCTYCRKTGHSKEDCRKRDGASKAPNYSTLALQLSSCSRNSCNPTPGERFVEACIRGRAFADFIHPCQRHQEPTITYTTLRDTRSEIEVVGGASRDLAQASADAEPNNYHYSGGGVAAACYIWKVQPRTFNKYYCKAGLVCCPAKAHPFPKRNAGYGRYTLGVCAKTCEASPPPSSPPPSKGCRGNPTQPANGIFSCGDDKRAGDVCYATCDVNYVGIPSATCTSDLTWGHVQGACYLGVPPLEQGAPSEPAIIEFATGGGGGGQGGKPNYKWVTLSDQASCQAACDAIPGTGWRYINGGSPGATWALCASVLDLGPPYGKQWVTGQSYWNQKECRLVDPKSKTSLAVNGSAALTKFCLTATFLFFRFFLAANLVLFLRG</sequence>
<dbReference type="SUPFAM" id="SSF57756">
    <property type="entry name" value="Retrovirus zinc finger-like domains"/>
    <property type="match status" value="1"/>
</dbReference>
<protein>
    <recommendedName>
        <fullName evidence="3">CCHC-type domain-containing protein</fullName>
    </recommendedName>
</protein>
<name>A0ABY8UQB5_TETOB</name>
<reference evidence="4 5" key="1">
    <citation type="submission" date="2023-05" db="EMBL/GenBank/DDBJ databases">
        <title>A 100% complete, gapless, phased diploid assembly of the Scenedesmus obliquus UTEX 3031 genome.</title>
        <authorList>
            <person name="Biondi T.C."/>
            <person name="Hanschen E.R."/>
            <person name="Kwon T."/>
            <person name="Eng W."/>
            <person name="Kruse C.P.S."/>
            <person name="Koehler S.I."/>
            <person name="Kunde Y."/>
            <person name="Gleasner C.D."/>
            <person name="You Mak K.T."/>
            <person name="Polle J."/>
            <person name="Hovde B.T."/>
            <person name="Starkenburg S.R."/>
        </authorList>
    </citation>
    <scope>NUCLEOTIDE SEQUENCE [LARGE SCALE GENOMIC DNA]</scope>
    <source>
        <strain evidence="4 5">DOE0152z</strain>
    </source>
</reference>
<dbReference type="Gene3D" id="4.10.60.10">
    <property type="entry name" value="Zinc finger, CCHC-type"/>
    <property type="match status" value="1"/>
</dbReference>
<evidence type="ECO:0000313" key="5">
    <source>
        <dbReference type="Proteomes" id="UP001244341"/>
    </source>
</evidence>
<keyword evidence="2" id="KW-1133">Transmembrane helix</keyword>
<dbReference type="SMART" id="SM00343">
    <property type="entry name" value="ZnF_C2HC"/>
    <property type="match status" value="2"/>
</dbReference>
<dbReference type="Pfam" id="PF14223">
    <property type="entry name" value="Retrotran_gag_2"/>
    <property type="match status" value="1"/>
</dbReference>
<keyword evidence="2" id="KW-0472">Membrane</keyword>